<keyword evidence="7 9" id="KW-0234">DNA repair</keyword>
<dbReference type="AlphaFoldDB" id="A0A917CR95"/>
<keyword evidence="10" id="KW-0175">Coiled coil</keyword>
<keyword evidence="4" id="KW-0547">Nucleotide-binding</keyword>
<dbReference type="NCBIfam" id="TIGR00634">
    <property type="entry name" value="recN"/>
    <property type="match status" value="1"/>
</dbReference>
<dbReference type="GO" id="GO:0006281">
    <property type="term" value="P:DNA repair"/>
    <property type="evidence" value="ECO:0007669"/>
    <property type="project" value="UniProtKB-KW"/>
</dbReference>
<evidence type="ECO:0000256" key="9">
    <source>
        <dbReference type="PIRNR" id="PIRNR003128"/>
    </source>
</evidence>
<name>A0A917CR95_9GAMM</name>
<evidence type="ECO:0000256" key="3">
    <source>
        <dbReference type="ARBA" id="ARBA00021315"/>
    </source>
</evidence>
<accession>A0A917CR95</accession>
<dbReference type="Proteomes" id="UP000605253">
    <property type="component" value="Unassembled WGS sequence"/>
</dbReference>
<evidence type="ECO:0000256" key="8">
    <source>
        <dbReference type="ARBA" id="ARBA00033408"/>
    </source>
</evidence>
<feature type="domain" description="RecF/RecN/SMC N-terminal" evidence="11">
    <location>
        <begin position="2"/>
        <end position="507"/>
    </location>
</feature>
<dbReference type="GO" id="GO:0006310">
    <property type="term" value="P:DNA recombination"/>
    <property type="evidence" value="ECO:0007669"/>
    <property type="project" value="InterPro"/>
</dbReference>
<proteinExistence type="inferred from homology"/>
<dbReference type="PANTHER" id="PTHR11059:SF0">
    <property type="entry name" value="DNA REPAIR PROTEIN RECN"/>
    <property type="match status" value="1"/>
</dbReference>
<reference evidence="12" key="2">
    <citation type="submission" date="2020-09" db="EMBL/GenBank/DDBJ databases">
        <authorList>
            <person name="Sun Q."/>
            <person name="Zhou Y."/>
        </authorList>
    </citation>
    <scope>NUCLEOTIDE SEQUENCE</scope>
    <source>
        <strain evidence="12">CGMCC 1.12181</strain>
    </source>
</reference>
<dbReference type="PIRSF" id="PIRSF003128">
    <property type="entry name" value="RecN"/>
    <property type="match status" value="1"/>
</dbReference>
<comment type="caution">
    <text evidence="12">The sequence shown here is derived from an EMBL/GenBank/DDBJ whole genome shotgun (WGS) entry which is preliminary data.</text>
</comment>
<dbReference type="InterPro" id="IPR004604">
    <property type="entry name" value="DNA_recomb/repair_RecN"/>
</dbReference>
<comment type="function">
    <text evidence="1 9">May be involved in recombinational repair of damaged DNA.</text>
</comment>
<keyword evidence="5 9" id="KW-0227">DNA damage</keyword>
<gene>
    <name evidence="12" type="primary">recN</name>
    <name evidence="12" type="ORF">GCM10011365_16260</name>
</gene>
<reference evidence="12" key="1">
    <citation type="journal article" date="2014" name="Int. J. Syst. Evol. Microbiol.">
        <title>Complete genome sequence of Corynebacterium casei LMG S-19264T (=DSM 44701T), isolated from a smear-ripened cheese.</title>
        <authorList>
            <consortium name="US DOE Joint Genome Institute (JGI-PGF)"/>
            <person name="Walter F."/>
            <person name="Albersmeier A."/>
            <person name="Kalinowski J."/>
            <person name="Ruckert C."/>
        </authorList>
    </citation>
    <scope>NUCLEOTIDE SEQUENCE</scope>
    <source>
        <strain evidence="12">CGMCC 1.12181</strain>
    </source>
</reference>
<evidence type="ECO:0000256" key="5">
    <source>
        <dbReference type="ARBA" id="ARBA00022763"/>
    </source>
</evidence>
<dbReference type="InterPro" id="IPR027417">
    <property type="entry name" value="P-loop_NTPase"/>
</dbReference>
<evidence type="ECO:0000259" key="11">
    <source>
        <dbReference type="Pfam" id="PF02463"/>
    </source>
</evidence>
<dbReference type="InterPro" id="IPR003395">
    <property type="entry name" value="RecF/RecN/SMC_N"/>
</dbReference>
<dbReference type="EMBL" id="BMEO01000006">
    <property type="protein sequence ID" value="GGF95669.1"/>
    <property type="molecule type" value="Genomic_DNA"/>
</dbReference>
<dbReference type="PANTHER" id="PTHR11059">
    <property type="entry name" value="DNA REPAIR PROTEIN RECN"/>
    <property type="match status" value="1"/>
</dbReference>
<feature type="coiled-coil region" evidence="10">
    <location>
        <begin position="315"/>
        <end position="366"/>
    </location>
</feature>
<dbReference type="GO" id="GO:0005524">
    <property type="term" value="F:ATP binding"/>
    <property type="evidence" value="ECO:0007669"/>
    <property type="project" value="UniProtKB-KW"/>
</dbReference>
<keyword evidence="6" id="KW-0067">ATP-binding</keyword>
<evidence type="ECO:0000313" key="13">
    <source>
        <dbReference type="Proteomes" id="UP000605253"/>
    </source>
</evidence>
<evidence type="ECO:0000256" key="1">
    <source>
        <dbReference type="ARBA" id="ARBA00003618"/>
    </source>
</evidence>
<dbReference type="NCBIfam" id="NF008121">
    <property type="entry name" value="PRK10869.1"/>
    <property type="match status" value="1"/>
</dbReference>
<evidence type="ECO:0000256" key="2">
    <source>
        <dbReference type="ARBA" id="ARBA00009441"/>
    </source>
</evidence>
<organism evidence="12 13">
    <name type="scientific">Marinicella pacifica</name>
    <dbReference type="NCBI Taxonomy" id="1171543"/>
    <lineage>
        <taxon>Bacteria</taxon>
        <taxon>Pseudomonadati</taxon>
        <taxon>Pseudomonadota</taxon>
        <taxon>Gammaproteobacteria</taxon>
        <taxon>Lysobacterales</taxon>
        <taxon>Marinicellaceae</taxon>
        <taxon>Marinicella</taxon>
    </lineage>
</organism>
<dbReference type="SUPFAM" id="SSF52540">
    <property type="entry name" value="P-loop containing nucleoside triphosphate hydrolases"/>
    <property type="match status" value="2"/>
</dbReference>
<sequence length="555" mass="62046">MLQSIYIKNYVLIEQLEIDFSPHMTVFTGETGAGKSITIGALSLALGARGDTAVIGAFGDACEVVVTFDVSGHISAQQWLKNNDFEDDNLMIRRTLNKQGRSQLWINGSPTPAHLVKELGRYLVQIHGQHDQIKLLQSATQRQLLDRSGHYKELLTEIADITKALNQLDAETLALQQAGSLSTEQQQLLDYQYQELHELDLKEGEYEQLHQDLLQVSHAQDIQQACQQTIHDLDEADHSVRHLLAQHINQLKHLKGFDAAQVCQMLDEALINVQEAVQYLTDFAENIEHDPGQQQSIEQRLEQITRIARKQNTTAEQLTDHQQQLAEQLNRHQKQSEQQSLLDKKRRDLRQQYHDVSLRLTQARQQAAKQLAAKITAMIQQLGLPEAQLSINVNPTDFNKDSKPQVFGLDHVEFMIAVNKGQSPQPLSKTASGGELSRICLAIEVVGQNHDHTAFVFDEVDTGIGGATASKVGGIMRNLSEQHQVFAVTHLPQVAGQAHDHILVSKSSDQSHGLTRSAIQHLNREQRIQELARMAGGETITETTLAQAEEFLKTG</sequence>
<evidence type="ECO:0000256" key="6">
    <source>
        <dbReference type="ARBA" id="ARBA00022840"/>
    </source>
</evidence>
<protein>
    <recommendedName>
        <fullName evidence="3 9">DNA repair protein RecN</fullName>
    </recommendedName>
    <alternativeName>
        <fullName evidence="8 9">Recombination protein N</fullName>
    </alternativeName>
</protein>
<evidence type="ECO:0000256" key="10">
    <source>
        <dbReference type="SAM" id="Coils"/>
    </source>
</evidence>
<evidence type="ECO:0000256" key="4">
    <source>
        <dbReference type="ARBA" id="ARBA00022741"/>
    </source>
</evidence>
<dbReference type="GO" id="GO:0009432">
    <property type="term" value="P:SOS response"/>
    <property type="evidence" value="ECO:0007669"/>
    <property type="project" value="TreeGrafter"/>
</dbReference>
<dbReference type="GO" id="GO:0043590">
    <property type="term" value="C:bacterial nucleoid"/>
    <property type="evidence" value="ECO:0007669"/>
    <property type="project" value="TreeGrafter"/>
</dbReference>
<evidence type="ECO:0000313" key="12">
    <source>
        <dbReference type="EMBL" id="GGF95669.1"/>
    </source>
</evidence>
<dbReference type="Gene3D" id="3.40.50.300">
    <property type="entry name" value="P-loop containing nucleotide triphosphate hydrolases"/>
    <property type="match status" value="2"/>
</dbReference>
<dbReference type="CDD" id="cd03241">
    <property type="entry name" value="ABC_RecN"/>
    <property type="match status" value="2"/>
</dbReference>
<comment type="similarity">
    <text evidence="2 9">Belongs to the RecN family.</text>
</comment>
<keyword evidence="13" id="KW-1185">Reference proteome</keyword>
<dbReference type="RefSeq" id="WP_188365230.1">
    <property type="nucleotide sequence ID" value="NZ_BAABJF010000001.1"/>
</dbReference>
<evidence type="ECO:0000256" key="7">
    <source>
        <dbReference type="ARBA" id="ARBA00023204"/>
    </source>
</evidence>
<dbReference type="Pfam" id="PF02463">
    <property type="entry name" value="SMC_N"/>
    <property type="match status" value="1"/>
</dbReference>